<sequence>MKQIKKVAIIAFLIILIPVLSSCEDKNGWDWLNDNLTVLSAHRGAQTVAPENTIASIKEARRLNYKAVEIDPRENKEGDIYLLHDESVDRTTNGKGKLLDLTNSQLSKINILTDDYPQYKQKVLKVPRFEDAIKEIKKNNLIVNIDGSKGNWFDENFSKKIVDALKNNGAYEKSFFVITEEKQREYFNRLYPDACVSWLVNSDAKIEDEIKKVKKYQHALLSIPDKLASKQNIKKLNDSSIYYQVYGVNNYSRFQELRELKVKMVETDLLVP</sequence>
<dbReference type="Pfam" id="PF03009">
    <property type="entry name" value="GDPD"/>
    <property type="match status" value="1"/>
</dbReference>
<dbReference type="Proteomes" id="UP001221642">
    <property type="component" value="Chromosome"/>
</dbReference>
<dbReference type="EMBL" id="CP119159">
    <property type="protein sequence ID" value="WEH23322.1"/>
    <property type="molecule type" value="Genomic_DNA"/>
</dbReference>
<dbReference type="SUPFAM" id="SSF51695">
    <property type="entry name" value="PLC-like phosphodiesterases"/>
    <property type="match status" value="1"/>
</dbReference>
<evidence type="ECO:0000313" key="2">
    <source>
        <dbReference type="EMBL" id="WEH23322.1"/>
    </source>
</evidence>
<dbReference type="Gene3D" id="3.20.20.190">
    <property type="entry name" value="Phosphatidylinositol (PI) phosphodiesterase"/>
    <property type="match status" value="1"/>
</dbReference>
<name>A0ABD7XGE3_ENTFL</name>
<reference evidence="2 3" key="1">
    <citation type="submission" date="2023-02" db="EMBL/GenBank/DDBJ databases">
        <title>Results of the 2020 Genomic Proficiency Test for the network of European Union Reference Laboratory for Antimicrobial Resistance assessing whole genome sequencing capacities.</title>
        <authorList>
            <person name="Hoffmann M."/>
            <person name="Luo Y."/>
            <person name="Sorensen L.H."/>
            <person name="Pedersen S.K."/>
            <person name="Hendriksen R.S."/>
        </authorList>
    </citation>
    <scope>NUCLEOTIDE SEQUENCE [LARGE SCALE GENOMIC DNA]</scope>
    <source>
        <strain evidence="2 3">GENOMIC22-006</strain>
    </source>
</reference>
<dbReference type="PROSITE" id="PS51704">
    <property type="entry name" value="GP_PDE"/>
    <property type="match status" value="1"/>
</dbReference>
<proteinExistence type="predicted"/>
<evidence type="ECO:0000313" key="3">
    <source>
        <dbReference type="Proteomes" id="UP001221642"/>
    </source>
</evidence>
<dbReference type="CDD" id="cd08566">
    <property type="entry name" value="GDPD_AtGDE_like"/>
    <property type="match status" value="1"/>
</dbReference>
<protein>
    <submittedName>
        <fullName evidence="2">Glycerophosphodiester phosphodiesterase family protein</fullName>
    </submittedName>
</protein>
<dbReference type="RefSeq" id="WP_002399896.1">
    <property type="nucleotide sequence ID" value="NZ_CP119159.1"/>
</dbReference>
<feature type="domain" description="GP-PDE" evidence="1">
    <location>
        <begin position="37"/>
        <end position="272"/>
    </location>
</feature>
<dbReference type="PANTHER" id="PTHR46211:SF14">
    <property type="entry name" value="GLYCEROPHOSPHODIESTER PHOSPHODIESTERASE"/>
    <property type="match status" value="1"/>
</dbReference>
<accession>A0ABD7XGE3</accession>
<dbReference type="PANTHER" id="PTHR46211">
    <property type="entry name" value="GLYCEROPHOSPHORYL DIESTER PHOSPHODIESTERASE"/>
    <property type="match status" value="1"/>
</dbReference>
<dbReference type="AlphaFoldDB" id="A0ABD7XGE3"/>
<dbReference type="InterPro" id="IPR030395">
    <property type="entry name" value="GP_PDE_dom"/>
</dbReference>
<dbReference type="PROSITE" id="PS51257">
    <property type="entry name" value="PROKAR_LIPOPROTEIN"/>
    <property type="match status" value="1"/>
</dbReference>
<evidence type="ECO:0000259" key="1">
    <source>
        <dbReference type="PROSITE" id="PS51704"/>
    </source>
</evidence>
<gene>
    <name evidence="2" type="ORF">P0D81_04680</name>
</gene>
<organism evidence="2 3">
    <name type="scientific">Enterococcus faecalis</name>
    <name type="common">Streptococcus faecalis</name>
    <dbReference type="NCBI Taxonomy" id="1351"/>
    <lineage>
        <taxon>Bacteria</taxon>
        <taxon>Bacillati</taxon>
        <taxon>Bacillota</taxon>
        <taxon>Bacilli</taxon>
        <taxon>Lactobacillales</taxon>
        <taxon>Enterococcaceae</taxon>
        <taxon>Enterococcus</taxon>
    </lineage>
</organism>
<dbReference type="InterPro" id="IPR017946">
    <property type="entry name" value="PLC-like_Pdiesterase_TIM-brl"/>
</dbReference>